<gene>
    <name evidence="3" type="ORF">I7412_32130</name>
</gene>
<organism evidence="3 4">
    <name type="scientific">Frankia nepalensis</name>
    <dbReference type="NCBI Taxonomy" id="1836974"/>
    <lineage>
        <taxon>Bacteria</taxon>
        <taxon>Bacillati</taxon>
        <taxon>Actinomycetota</taxon>
        <taxon>Actinomycetes</taxon>
        <taxon>Frankiales</taxon>
        <taxon>Frankiaceae</taxon>
        <taxon>Frankia</taxon>
    </lineage>
</organism>
<dbReference type="EMBL" id="JAEACQ010000282">
    <property type="protein sequence ID" value="MBL7631728.1"/>
    <property type="molecule type" value="Genomic_DNA"/>
</dbReference>
<dbReference type="PANTHER" id="PTHR37957:SF1">
    <property type="entry name" value="PHYTASE-LIKE DOMAIN-CONTAINING PROTEIN"/>
    <property type="match status" value="1"/>
</dbReference>
<feature type="signal peptide" evidence="1">
    <location>
        <begin position="1"/>
        <end position="26"/>
    </location>
</feature>
<dbReference type="InterPro" id="IPR027372">
    <property type="entry name" value="Phytase-like_dom"/>
</dbReference>
<evidence type="ECO:0000259" key="2">
    <source>
        <dbReference type="Pfam" id="PF13449"/>
    </source>
</evidence>
<dbReference type="Gene3D" id="2.60.40.3440">
    <property type="match status" value="1"/>
</dbReference>
<reference evidence="3" key="1">
    <citation type="submission" date="2020-12" db="EMBL/GenBank/DDBJ databases">
        <title>Genomic characterization of non-nitrogen-fixing Frankia strains.</title>
        <authorList>
            <person name="Carlos-Shanley C."/>
            <person name="Guerra T."/>
            <person name="Hahn D."/>
        </authorList>
    </citation>
    <scope>NUCLEOTIDE SEQUENCE</scope>
    <source>
        <strain evidence="3">CN6</strain>
    </source>
</reference>
<evidence type="ECO:0000256" key="1">
    <source>
        <dbReference type="SAM" id="SignalP"/>
    </source>
</evidence>
<evidence type="ECO:0000313" key="4">
    <source>
        <dbReference type="Proteomes" id="UP000604475"/>
    </source>
</evidence>
<protein>
    <submittedName>
        <fullName evidence="3">Esterase-like activity of phytase family protein</fullName>
    </submittedName>
</protein>
<dbReference type="Pfam" id="PF17963">
    <property type="entry name" value="Big_9"/>
    <property type="match status" value="1"/>
</dbReference>
<dbReference type="Proteomes" id="UP000604475">
    <property type="component" value="Unassembled WGS sequence"/>
</dbReference>
<feature type="domain" description="Phytase-like" evidence="2">
    <location>
        <begin position="134"/>
        <end position="486"/>
    </location>
</feature>
<dbReference type="SUPFAM" id="SSF101898">
    <property type="entry name" value="NHL repeat"/>
    <property type="match status" value="1"/>
</dbReference>
<keyword evidence="1" id="KW-0732">Signal</keyword>
<accession>A0A937RGG2</accession>
<feature type="chain" id="PRO_5037049586" evidence="1">
    <location>
        <begin position="27"/>
        <end position="539"/>
    </location>
</feature>
<dbReference type="Pfam" id="PF13449">
    <property type="entry name" value="Phytase-like"/>
    <property type="match status" value="1"/>
</dbReference>
<sequence>MNRLRITSAAAGAMAIALVGAGVAQAGGDQDAPRAKPDSYQVRAGQTLTAYGKNDSLLKNDSGHPLTLVGNTSPAHGTLSLNPDGTFSYTPEAGFTGTDSFTYTVTDAVLKYDTKLPPLDTIGGVKISGGSFGSAIYPVPGKKGQFYGLTDRGPNVDGPNGTKVEPMPSFTPAIGRFKLKDDGTATLEETILLRAADGTPYNGLVSTEADTGETITDLNGNVLPKDPNGYDPEGLVALRDGTFWVSDEYGPYITHFDASGRQIGRLSPFDDTLPAELKNRMPNRGMEGLTLTPDGTTLVGMMQSALQQKDLAGARPVRIAPLRIVTHDLKTGVTHQYLYLLDNPATNAGASSEITALSNTQFLVTERDGNFAPNAVKKIFLIDLAGATEVGPGHTVPGATYDAAKGGLLLGGKTIEAAVGESPTAAAAATLAAAGITPVGKSLYLDFSGMIKTLNPNGYFFGQDKIEGVATLDGGKTLVISNDSDFGINGLTTTTAPFQLKAKILPNGRQDDGSFLVVDLEKLTGTYTATGTVTITVKK</sequence>
<proteinExistence type="predicted"/>
<dbReference type="RefSeq" id="WP_203007533.1">
    <property type="nucleotide sequence ID" value="NZ_JADWYU010000125.1"/>
</dbReference>
<evidence type="ECO:0000313" key="3">
    <source>
        <dbReference type="EMBL" id="MBL7631728.1"/>
    </source>
</evidence>
<comment type="caution">
    <text evidence="3">The sequence shown here is derived from an EMBL/GenBank/DDBJ whole genome shotgun (WGS) entry which is preliminary data.</text>
</comment>
<name>A0A937RGG2_9ACTN</name>
<dbReference type="PANTHER" id="PTHR37957">
    <property type="entry name" value="BLR7070 PROTEIN"/>
    <property type="match status" value="1"/>
</dbReference>
<dbReference type="AlphaFoldDB" id="A0A937RGG2"/>
<keyword evidence="4" id="KW-1185">Reference proteome</keyword>